<dbReference type="EMBL" id="PNHK01000001">
    <property type="protein sequence ID" value="PMD06286.1"/>
    <property type="molecule type" value="Genomic_DNA"/>
</dbReference>
<evidence type="ECO:0000259" key="4">
    <source>
        <dbReference type="Pfam" id="PF12697"/>
    </source>
</evidence>
<dbReference type="AlphaFoldDB" id="A0A2N6VQ79"/>
<organism evidence="5 6">
    <name type="scientific">Brevibacterium paucivorans</name>
    <dbReference type="NCBI Taxonomy" id="170994"/>
    <lineage>
        <taxon>Bacteria</taxon>
        <taxon>Bacillati</taxon>
        <taxon>Actinomycetota</taxon>
        <taxon>Actinomycetes</taxon>
        <taxon>Micrococcales</taxon>
        <taxon>Brevibacteriaceae</taxon>
        <taxon>Brevibacterium</taxon>
    </lineage>
</organism>
<accession>A0A2N6VQ79</accession>
<dbReference type="OrthoDB" id="9786110at2"/>
<dbReference type="Pfam" id="PF12697">
    <property type="entry name" value="Abhydrolase_6"/>
    <property type="match status" value="1"/>
</dbReference>
<feature type="binding site" evidence="2">
    <location>
        <position position="108"/>
    </location>
    <ligand>
        <name>substrate</name>
    </ligand>
</feature>
<dbReference type="Gene3D" id="3.40.50.1820">
    <property type="entry name" value="alpha/beta hydrolase"/>
    <property type="match status" value="1"/>
</dbReference>
<evidence type="ECO:0000256" key="1">
    <source>
        <dbReference type="PIRSR" id="PIRSR017388-1"/>
    </source>
</evidence>
<feature type="active site" description="Charge relay system" evidence="1">
    <location>
        <position position="207"/>
    </location>
</feature>
<proteinExistence type="predicted"/>
<dbReference type="PIRSF" id="PIRSF017388">
    <property type="entry name" value="Esterase_lipase"/>
    <property type="match status" value="1"/>
</dbReference>
<feature type="active site" description="Nucleophile" evidence="1">
    <location>
        <position position="107"/>
    </location>
</feature>
<dbReference type="InterPro" id="IPR012354">
    <property type="entry name" value="Esterase_lipase"/>
</dbReference>
<evidence type="ECO:0000256" key="2">
    <source>
        <dbReference type="PIRSR" id="PIRSR017388-2"/>
    </source>
</evidence>
<reference evidence="5 6" key="1">
    <citation type="submission" date="2017-09" db="EMBL/GenBank/DDBJ databases">
        <title>Bacterial strain isolated from the female urinary microbiota.</title>
        <authorList>
            <person name="Thomas-White K."/>
            <person name="Kumar N."/>
            <person name="Forster S."/>
            <person name="Putonti C."/>
            <person name="Lawley T."/>
            <person name="Wolfe A.J."/>
        </authorList>
    </citation>
    <scope>NUCLEOTIDE SEQUENCE [LARGE SCALE GENOMIC DNA]</scope>
    <source>
        <strain evidence="5 6">UMB1301</strain>
    </source>
</reference>
<keyword evidence="5" id="KW-0378">Hydrolase</keyword>
<feature type="active site" description="Charge relay system" evidence="1">
    <location>
        <position position="235"/>
    </location>
</feature>
<sequence length="259" mass="27920">MALWHAGNMTELTTTDSVLSPISLRGESSAAVVMLHGFTGSPYVWRDIAHRVHASTGATVSVPLLPGHGTVWTDMLDCTWEDWVDCALDAVDSALAEHDRVVVAGLSMGGTLALETLVSRPEVAAGVLVNPAVYVDSPLARFAGVLSPFITDVKSIGGDIARPGMDEYAYPRTPLSGVAQLYRGCERVRARLWSLQTPVTLMSSSTDNVVASRSSDFIARTAQNVNRVIMRESLHVATLDYDAPMIIQQIERALARDEA</sequence>
<dbReference type="InterPro" id="IPR029058">
    <property type="entry name" value="AB_hydrolase_fold"/>
</dbReference>
<dbReference type="Proteomes" id="UP000235598">
    <property type="component" value="Unassembled WGS sequence"/>
</dbReference>
<comment type="caution">
    <text evidence="5">The sequence shown here is derived from an EMBL/GenBank/DDBJ whole genome shotgun (WGS) entry which is preliminary data.</text>
</comment>
<dbReference type="GO" id="GO:0052689">
    <property type="term" value="F:carboxylic ester hydrolase activity"/>
    <property type="evidence" value="ECO:0007669"/>
    <property type="project" value="InterPro"/>
</dbReference>
<name>A0A2N6VQ79_9MICO</name>
<feature type="site" description="Important for substrate specificity" evidence="3">
    <location>
        <position position="156"/>
    </location>
</feature>
<evidence type="ECO:0000313" key="6">
    <source>
        <dbReference type="Proteomes" id="UP000235598"/>
    </source>
</evidence>
<evidence type="ECO:0000256" key="3">
    <source>
        <dbReference type="PIRSR" id="PIRSR017388-3"/>
    </source>
</evidence>
<gene>
    <name evidence="5" type="ORF">CJ199_02630</name>
</gene>
<feature type="binding site" evidence="2">
    <location>
        <position position="38"/>
    </location>
    <ligand>
        <name>substrate</name>
    </ligand>
</feature>
<dbReference type="InterPro" id="IPR000073">
    <property type="entry name" value="AB_hydrolase_1"/>
</dbReference>
<dbReference type="SUPFAM" id="SSF53474">
    <property type="entry name" value="alpha/beta-Hydrolases"/>
    <property type="match status" value="1"/>
</dbReference>
<feature type="domain" description="AB hydrolase-1" evidence="4">
    <location>
        <begin position="32"/>
        <end position="219"/>
    </location>
</feature>
<protein>
    <submittedName>
        <fullName evidence="5">Alpha/beta hydrolase</fullName>
    </submittedName>
</protein>
<evidence type="ECO:0000313" key="5">
    <source>
        <dbReference type="EMBL" id="PMD06286.1"/>
    </source>
</evidence>